<name>A0ABQ5S7D4_9CHLO</name>
<dbReference type="EMBL" id="BSDZ01000025">
    <property type="protein sequence ID" value="GLI65817.1"/>
    <property type="molecule type" value="Genomic_DNA"/>
</dbReference>
<evidence type="ECO:0000313" key="2">
    <source>
        <dbReference type="EMBL" id="GLI65817.1"/>
    </source>
</evidence>
<gene>
    <name evidence="2" type="ORF">VaNZ11_009440</name>
</gene>
<reference evidence="2 3" key="1">
    <citation type="journal article" date="2023" name="IScience">
        <title>Expanded male sex-determining region conserved during the evolution of homothallism in the green alga Volvox.</title>
        <authorList>
            <person name="Yamamoto K."/>
            <person name="Matsuzaki R."/>
            <person name="Mahakham W."/>
            <person name="Heman W."/>
            <person name="Sekimoto H."/>
            <person name="Kawachi M."/>
            <person name="Minakuchi Y."/>
            <person name="Toyoda A."/>
            <person name="Nozaki H."/>
        </authorList>
    </citation>
    <scope>NUCLEOTIDE SEQUENCE [LARGE SCALE GENOMIC DNA]</scope>
    <source>
        <strain evidence="2 3">NIES-4468</strain>
    </source>
</reference>
<sequence>MDCAANLGDTPLIVLAMDGLNSSTVSLEVLDDLCLQHIASMSDSIQDLLNMASTSLRLYSAVKAADPAWQRHILTDFGLLVKGTGLKSQYDMLRYIALGKASPAAEDSLGVDGAAASGSAPRQPAGGAPPRANLAAPLGSVRPFLPFAGVSTDGGCDSPAADFWVGHLFTPSSRTFYSSEALTRNIHCVAVLQPDGYDQTDPHRAFLLDRLQLPAAYLSRDVMRCIMTDQAWEGGPSRDPPDPLPALPRSAVEEARRVLSQCATEVLEDLYAHCYNQMNQGRPWGGLLTRGLNPQLAARWQSGLQHQPHHDWADIQEHNQDAALHAIHQMAWKIWHNQRSVPFKIRQALPERQPRLLFGDPPLRPLLQARLQQLQRKGSGSGGAMPNPEPKLFRTLGLFDSVLLNRHLNVTCPLRCGALFAVVAGGSGDGRSGGGCEWTTPAAGRGGSEGGGGGFSAADADMEAAAGRLAARLTNGLAGMPCVQAFDDVSDIRAILAAVRAGTLPPISGYFTNGWLEWVEFERPTFEQALGSGTYTLLPEHDALNRVLNHDQSTGLKAGAPPQATMMVAATRASASSSDATALPLGSSGAKAAGEASQRCQQGQQAGVSSPDAGLACRVLPVLWFRFATREEWRTLRRRSPTAAPSGFAAAAAAGGPVAGGPAAADAVGPAASAIPEGGQAEVAPLGTAGGMPHSAAEAGQQGLPPSPLQQQQQQQQQQETAGGNVNIRPATITTADGQGNPDATLTATLKISATDAAAATGSGVNGDGDGMHIPRVNGSEVRRNSSVSQPAGSGVMGYVPEPLGPVPVPSPPPLGPEGPPVEAGLEGARDSEEASTNTSGDSESEGLFEFDEDGAQDWFNEEDEVDGDDEEDDEGWVPVHDEDGEEEVEEEDELALGQQGTAGQLTVALAGLSPAAIAATAAAACNAVLEEVEASIPATAVATESSPAAGSPGSSAGSHRRLMAQAVITPSVPIFPISPNLTALAPGVGYAYGWAAPSVSVGHMVPIRLKQPWCANALLAKLISCEDTRPVFNLSRGGCNIDAGIITVQGPAAAGGVGGGPLLQLLDSVSLL</sequence>
<keyword evidence="3" id="KW-1185">Reference proteome</keyword>
<feature type="compositionally biased region" description="Acidic residues" evidence="1">
    <location>
        <begin position="843"/>
        <end position="876"/>
    </location>
</feature>
<accession>A0ABQ5S7D4</accession>
<dbReference type="Proteomes" id="UP001165090">
    <property type="component" value="Unassembled WGS sequence"/>
</dbReference>
<evidence type="ECO:0000256" key="1">
    <source>
        <dbReference type="SAM" id="MobiDB-lite"/>
    </source>
</evidence>
<evidence type="ECO:0000313" key="3">
    <source>
        <dbReference type="Proteomes" id="UP001165090"/>
    </source>
</evidence>
<feature type="compositionally biased region" description="Low complexity" evidence="1">
    <location>
        <begin position="700"/>
        <end position="719"/>
    </location>
</feature>
<organism evidence="2 3">
    <name type="scientific">Volvox africanus</name>
    <dbReference type="NCBI Taxonomy" id="51714"/>
    <lineage>
        <taxon>Eukaryota</taxon>
        <taxon>Viridiplantae</taxon>
        <taxon>Chlorophyta</taxon>
        <taxon>core chlorophytes</taxon>
        <taxon>Chlorophyceae</taxon>
        <taxon>CS clade</taxon>
        <taxon>Chlamydomonadales</taxon>
        <taxon>Volvocaceae</taxon>
        <taxon>Volvox</taxon>
    </lineage>
</organism>
<feature type="region of interest" description="Disordered" evidence="1">
    <location>
        <begin position="803"/>
        <end position="893"/>
    </location>
</feature>
<feature type="region of interest" description="Disordered" evidence="1">
    <location>
        <begin position="111"/>
        <end position="132"/>
    </location>
</feature>
<proteinExistence type="predicted"/>
<feature type="compositionally biased region" description="Pro residues" evidence="1">
    <location>
        <begin position="803"/>
        <end position="820"/>
    </location>
</feature>
<feature type="region of interest" description="Disordered" evidence="1">
    <location>
        <begin position="681"/>
        <end position="725"/>
    </location>
</feature>
<protein>
    <submittedName>
        <fullName evidence="2">Uncharacterized protein</fullName>
    </submittedName>
</protein>
<feature type="compositionally biased region" description="Low complexity" evidence="1">
    <location>
        <begin position="113"/>
        <end position="132"/>
    </location>
</feature>
<comment type="caution">
    <text evidence="2">The sequence shown here is derived from an EMBL/GenBank/DDBJ whole genome shotgun (WGS) entry which is preliminary data.</text>
</comment>
<feature type="compositionally biased region" description="Acidic residues" evidence="1">
    <location>
        <begin position="883"/>
        <end position="893"/>
    </location>
</feature>